<dbReference type="Pfam" id="PF00096">
    <property type="entry name" value="zf-C2H2"/>
    <property type="match status" value="1"/>
</dbReference>
<dbReference type="PROSITE" id="PS50157">
    <property type="entry name" value="ZINC_FINGER_C2H2_2"/>
    <property type="match status" value="2"/>
</dbReference>
<feature type="compositionally biased region" description="Polar residues" evidence="2">
    <location>
        <begin position="193"/>
        <end position="202"/>
    </location>
</feature>
<gene>
    <name evidence="4" type="ORF">VNI00_007461</name>
</gene>
<feature type="domain" description="C2H2-type" evidence="3">
    <location>
        <begin position="627"/>
        <end position="658"/>
    </location>
</feature>
<evidence type="ECO:0000256" key="1">
    <source>
        <dbReference type="PROSITE-ProRule" id="PRU00042"/>
    </source>
</evidence>
<keyword evidence="1" id="KW-0862">Zinc</keyword>
<dbReference type="GO" id="GO:0008270">
    <property type="term" value="F:zinc ion binding"/>
    <property type="evidence" value="ECO:0007669"/>
    <property type="project" value="UniProtKB-KW"/>
</dbReference>
<dbReference type="PROSITE" id="PS00028">
    <property type="entry name" value="ZINC_FINGER_C2H2_1"/>
    <property type="match status" value="2"/>
</dbReference>
<dbReference type="AlphaFoldDB" id="A0AAW0D287"/>
<keyword evidence="1" id="KW-0479">Metal-binding</keyword>
<name>A0AAW0D287_9AGAR</name>
<accession>A0AAW0D287</accession>
<sequence>MTDYLDAYPLHPNSDDLNFTINADFILDTRCESALFDEQWRAALVSTTVQPATSLRDDSEALEHEIFPSPTLDAESYTFTLTSPVNDAPTTLSTTPGLSTSTSSAASPFTSLNTPADPNSTWLQAVIAPWQDTMPVDIAETEADTEEIDALFKNFIHTSQVLSEPSTQQLVSERAEVDQMSTQVSSVPLNTSAIEHNTSPANHCSVDSSVSSHSEVETRHKDETVVVSTALQSQNSSSLPGPNTQPFVMDAALPAPSNSPRPSLPGSFWGKMVSMSLCSVLACRKEFCSEADLREHMNDHAAPFSYGYRSSLHKENRRCEKRCHRIQKTSRDSLSGPAAKTSGPGRVLHEIANTSPSTSSYFGDDDIRVNSRNVEANNHEIVPVPSAVPSLQEPLALGSSWCADGDTRLVLDITVSPADIFDPELKTLNPAPPLSEMSLPSTKIEVEVPQTAEKRSRSRSPTLEHEKTIAASQAPATSERDIAQVEDEAQSQHLTRPAKRRRLITPSNTSPTDVSSQHKRRAPNDSRSVLTLNGTERFQADNSSETPHQDRRPPHYLSGRSSSRRPRYYESDIDVDVDSDDEDFVDNDGDDDFYEPPRKLQKKGTNVPDKRKGSNSRQRTQKGIKKYPCPIAGCRQSFVRQCDLRRHERDVPHGKDTGEGYRCTRCSKVLSRADALKRHLDKDACGKRR</sequence>
<reference evidence="4 5" key="1">
    <citation type="submission" date="2024-01" db="EMBL/GenBank/DDBJ databases">
        <title>A draft genome for a cacao thread blight-causing isolate of Paramarasmius palmivorus.</title>
        <authorList>
            <person name="Baruah I.K."/>
            <person name="Bukari Y."/>
            <person name="Amoako-Attah I."/>
            <person name="Meinhardt L.W."/>
            <person name="Bailey B.A."/>
            <person name="Cohen S.P."/>
        </authorList>
    </citation>
    <scope>NUCLEOTIDE SEQUENCE [LARGE SCALE GENOMIC DNA]</scope>
    <source>
        <strain evidence="4 5">GH-12</strain>
    </source>
</reference>
<feature type="compositionally biased region" description="Polar residues" evidence="2">
    <location>
        <begin position="525"/>
        <end position="546"/>
    </location>
</feature>
<comment type="caution">
    <text evidence="4">The sequence shown here is derived from an EMBL/GenBank/DDBJ whole genome shotgun (WGS) entry which is preliminary data.</text>
</comment>
<dbReference type="SUPFAM" id="SSF57667">
    <property type="entry name" value="beta-beta-alpha zinc fingers"/>
    <property type="match status" value="1"/>
</dbReference>
<protein>
    <recommendedName>
        <fullName evidence="3">C2H2-type domain-containing protein</fullName>
    </recommendedName>
</protein>
<evidence type="ECO:0000259" key="3">
    <source>
        <dbReference type="PROSITE" id="PS50157"/>
    </source>
</evidence>
<feature type="compositionally biased region" description="Polar residues" evidence="2">
    <location>
        <begin position="505"/>
        <end position="515"/>
    </location>
</feature>
<keyword evidence="1" id="KW-0863">Zinc-finger</keyword>
<feature type="domain" description="C2H2-type" evidence="3">
    <location>
        <begin position="661"/>
        <end position="689"/>
    </location>
</feature>
<evidence type="ECO:0000313" key="4">
    <source>
        <dbReference type="EMBL" id="KAK7045628.1"/>
    </source>
</evidence>
<feature type="region of interest" description="Disordered" evidence="2">
    <location>
        <begin position="193"/>
        <end position="218"/>
    </location>
</feature>
<feature type="compositionally biased region" description="Acidic residues" evidence="2">
    <location>
        <begin position="571"/>
        <end position="594"/>
    </location>
</feature>
<dbReference type="InterPro" id="IPR013087">
    <property type="entry name" value="Znf_C2H2_type"/>
</dbReference>
<evidence type="ECO:0000313" key="5">
    <source>
        <dbReference type="Proteomes" id="UP001383192"/>
    </source>
</evidence>
<dbReference type="Proteomes" id="UP001383192">
    <property type="component" value="Unassembled WGS sequence"/>
</dbReference>
<dbReference type="InterPro" id="IPR036236">
    <property type="entry name" value="Znf_C2H2_sf"/>
</dbReference>
<keyword evidence="5" id="KW-1185">Reference proteome</keyword>
<proteinExistence type="predicted"/>
<organism evidence="4 5">
    <name type="scientific">Paramarasmius palmivorus</name>
    <dbReference type="NCBI Taxonomy" id="297713"/>
    <lineage>
        <taxon>Eukaryota</taxon>
        <taxon>Fungi</taxon>
        <taxon>Dikarya</taxon>
        <taxon>Basidiomycota</taxon>
        <taxon>Agaricomycotina</taxon>
        <taxon>Agaricomycetes</taxon>
        <taxon>Agaricomycetidae</taxon>
        <taxon>Agaricales</taxon>
        <taxon>Marasmiineae</taxon>
        <taxon>Marasmiaceae</taxon>
        <taxon>Paramarasmius</taxon>
    </lineage>
</organism>
<dbReference type="SMART" id="SM00355">
    <property type="entry name" value="ZnF_C2H2"/>
    <property type="match status" value="3"/>
</dbReference>
<evidence type="ECO:0000256" key="2">
    <source>
        <dbReference type="SAM" id="MobiDB-lite"/>
    </source>
</evidence>
<dbReference type="EMBL" id="JAYKXP010000024">
    <property type="protein sequence ID" value="KAK7045628.1"/>
    <property type="molecule type" value="Genomic_DNA"/>
</dbReference>
<feature type="region of interest" description="Disordered" evidence="2">
    <location>
        <begin position="428"/>
        <end position="622"/>
    </location>
</feature>
<dbReference type="Gene3D" id="3.30.160.60">
    <property type="entry name" value="Classic Zinc Finger"/>
    <property type="match status" value="1"/>
</dbReference>